<dbReference type="PANTHER" id="PTHR48182">
    <property type="entry name" value="PROTEIN SERAC1"/>
    <property type="match status" value="1"/>
</dbReference>
<sequence length="219" mass="24412">VDIVALHGLNGHWETTWQSTTSSVKGRPVMWLRDFLPEQVPRARIMSFGYDSALFFGKSVSDVDTFAEQLLEALLPLRLDEVARRPIIFICHSLGGIVVKKSLLHSVRGIVFFGTPHRGSSLAVWSTVLGNIASVATFGSKTNRKLSQDLKMDSVSLQSISKSFVDRAKNLQIISFYETDKMDYLNCRVVEEDSAVLGFPDEVSIGIKGNHRSMCRFDS</sequence>
<evidence type="ECO:0000259" key="9">
    <source>
        <dbReference type="Pfam" id="PF07819"/>
    </source>
</evidence>
<evidence type="ECO:0000313" key="10">
    <source>
        <dbReference type="EMBL" id="KAF3766683.1"/>
    </source>
</evidence>
<comment type="caution">
    <text evidence="10">The sequence shown here is derived from an EMBL/GenBank/DDBJ whole genome shotgun (WGS) entry which is preliminary data.</text>
</comment>
<name>A0A9P5CPZ8_CRYP1</name>
<keyword evidence="8" id="KW-0813">Transport</keyword>
<dbReference type="Pfam" id="PF07819">
    <property type="entry name" value="PGAP1"/>
    <property type="match status" value="1"/>
</dbReference>
<evidence type="ECO:0000256" key="1">
    <source>
        <dbReference type="ARBA" id="ARBA00003496"/>
    </source>
</evidence>
<proteinExistence type="inferred from homology"/>
<evidence type="ECO:0000256" key="4">
    <source>
        <dbReference type="ARBA" id="ARBA00015856"/>
    </source>
</evidence>
<dbReference type="GO" id="GO:0005739">
    <property type="term" value="C:mitochondrion"/>
    <property type="evidence" value="ECO:0007669"/>
    <property type="project" value="UniProtKB-SubCell"/>
</dbReference>
<dbReference type="InterPro" id="IPR029058">
    <property type="entry name" value="AB_hydrolase_fold"/>
</dbReference>
<dbReference type="GO" id="GO:0015031">
    <property type="term" value="P:protein transport"/>
    <property type="evidence" value="ECO:0007669"/>
    <property type="project" value="UniProtKB-KW"/>
</dbReference>
<keyword evidence="8" id="KW-0653">Protein transport</keyword>
<evidence type="ECO:0000313" key="11">
    <source>
        <dbReference type="Proteomes" id="UP000803844"/>
    </source>
</evidence>
<dbReference type="InterPro" id="IPR012908">
    <property type="entry name" value="PGAP1-ab_dom-like"/>
</dbReference>
<dbReference type="Proteomes" id="UP000803844">
    <property type="component" value="Unassembled WGS sequence"/>
</dbReference>
<keyword evidence="5 8" id="KW-0256">Endoplasmic reticulum</keyword>
<dbReference type="GO" id="GO:0016788">
    <property type="term" value="F:hydrolase activity, acting on ester bonds"/>
    <property type="evidence" value="ECO:0007669"/>
    <property type="project" value="InterPro"/>
</dbReference>
<keyword evidence="6" id="KW-0496">Mitochondrion</keyword>
<evidence type="ECO:0000256" key="3">
    <source>
        <dbReference type="ARBA" id="ARBA00004370"/>
    </source>
</evidence>
<comment type="subcellular location">
    <subcellularLocation>
        <location evidence="8">Endoplasmic reticulum membrane</location>
    </subcellularLocation>
    <subcellularLocation>
        <location evidence="3">Membrane</location>
    </subcellularLocation>
    <subcellularLocation>
        <location evidence="2">Mitochondrion</location>
    </subcellularLocation>
</comment>
<dbReference type="InterPro" id="IPR052374">
    <property type="entry name" value="SERAC1"/>
</dbReference>
<reference evidence="10" key="1">
    <citation type="journal article" date="2020" name="Phytopathology">
        <title>Genome sequence of the chestnut blight fungus Cryphonectria parasitica EP155: A fundamental resource for an archetypical invasive plant pathogen.</title>
        <authorList>
            <person name="Crouch J.A."/>
            <person name="Dawe A."/>
            <person name="Aerts A."/>
            <person name="Barry K."/>
            <person name="Churchill A.C.L."/>
            <person name="Grimwood J."/>
            <person name="Hillman B."/>
            <person name="Milgroom M.G."/>
            <person name="Pangilinan J."/>
            <person name="Smith M."/>
            <person name="Salamov A."/>
            <person name="Schmutz J."/>
            <person name="Yadav J."/>
            <person name="Grigoriev I.V."/>
            <person name="Nuss D."/>
        </authorList>
    </citation>
    <scope>NUCLEOTIDE SEQUENCE</scope>
    <source>
        <strain evidence="10">EP155</strain>
    </source>
</reference>
<evidence type="ECO:0000256" key="7">
    <source>
        <dbReference type="ARBA" id="ARBA00023136"/>
    </source>
</evidence>
<dbReference type="OrthoDB" id="1658288at2759"/>
<dbReference type="Gene3D" id="3.40.50.1820">
    <property type="entry name" value="alpha/beta hydrolase"/>
    <property type="match status" value="1"/>
</dbReference>
<dbReference type="EC" id="3.1.-.-" evidence="8"/>
<evidence type="ECO:0000256" key="6">
    <source>
        <dbReference type="ARBA" id="ARBA00023128"/>
    </source>
</evidence>
<feature type="non-terminal residue" evidence="10">
    <location>
        <position position="1"/>
    </location>
</feature>
<organism evidence="10 11">
    <name type="scientific">Cryphonectria parasitica (strain ATCC 38755 / EP155)</name>
    <dbReference type="NCBI Taxonomy" id="660469"/>
    <lineage>
        <taxon>Eukaryota</taxon>
        <taxon>Fungi</taxon>
        <taxon>Dikarya</taxon>
        <taxon>Ascomycota</taxon>
        <taxon>Pezizomycotina</taxon>
        <taxon>Sordariomycetes</taxon>
        <taxon>Sordariomycetidae</taxon>
        <taxon>Diaporthales</taxon>
        <taxon>Cryphonectriaceae</taxon>
        <taxon>Cryphonectria-Endothia species complex</taxon>
        <taxon>Cryphonectria</taxon>
    </lineage>
</organism>
<feature type="domain" description="GPI inositol-deacylase PGAP1-like alpha/beta" evidence="9">
    <location>
        <begin position="48"/>
        <end position="167"/>
    </location>
</feature>
<keyword evidence="8" id="KW-0378">Hydrolase</keyword>
<evidence type="ECO:0000256" key="5">
    <source>
        <dbReference type="ARBA" id="ARBA00022824"/>
    </source>
</evidence>
<protein>
    <recommendedName>
        <fullName evidence="4 8">GPI inositol-deacylase</fullName>
        <ecNumber evidence="8">3.1.-.-</ecNumber>
    </recommendedName>
</protein>
<dbReference type="PANTHER" id="PTHR48182:SF2">
    <property type="entry name" value="PROTEIN SERAC1"/>
    <property type="match status" value="1"/>
</dbReference>
<keyword evidence="7 8" id="KW-0472">Membrane</keyword>
<comment type="similarity">
    <text evidence="8">Belongs to the GPI inositol-deacylase family.</text>
</comment>
<dbReference type="GeneID" id="63833058"/>
<accession>A0A9P5CPZ8</accession>
<dbReference type="EMBL" id="MU032346">
    <property type="protein sequence ID" value="KAF3766683.1"/>
    <property type="molecule type" value="Genomic_DNA"/>
</dbReference>
<comment type="function">
    <text evidence="1 8">Involved in inositol deacylation of GPI-anchored proteins which plays important roles in the quality control and ER-associated degradation of GPI-anchored proteins.</text>
</comment>
<dbReference type="SUPFAM" id="SSF53474">
    <property type="entry name" value="alpha/beta-Hydrolases"/>
    <property type="match status" value="1"/>
</dbReference>
<evidence type="ECO:0000256" key="8">
    <source>
        <dbReference type="RuleBase" id="RU365011"/>
    </source>
</evidence>
<dbReference type="RefSeq" id="XP_040777644.1">
    <property type="nucleotide sequence ID" value="XM_040915929.1"/>
</dbReference>
<feature type="non-terminal residue" evidence="10">
    <location>
        <position position="219"/>
    </location>
</feature>
<dbReference type="AlphaFoldDB" id="A0A9P5CPZ8"/>
<dbReference type="GO" id="GO:0005789">
    <property type="term" value="C:endoplasmic reticulum membrane"/>
    <property type="evidence" value="ECO:0007669"/>
    <property type="project" value="UniProtKB-SubCell"/>
</dbReference>
<evidence type="ECO:0000256" key="2">
    <source>
        <dbReference type="ARBA" id="ARBA00004173"/>
    </source>
</evidence>
<keyword evidence="11" id="KW-1185">Reference proteome</keyword>
<gene>
    <name evidence="10" type="ORF">M406DRAFT_233005</name>
</gene>